<dbReference type="EMBL" id="JRMP02000009">
    <property type="protein sequence ID" value="TLD94209.1"/>
    <property type="molecule type" value="Genomic_DNA"/>
</dbReference>
<dbReference type="Proteomes" id="UP000029714">
    <property type="component" value="Unassembled WGS sequence"/>
</dbReference>
<dbReference type="InterPro" id="IPR007712">
    <property type="entry name" value="RelE/ParE_toxin"/>
</dbReference>
<dbReference type="STRING" id="1548018.LS64_11620"/>
<reference evidence="2 5" key="4">
    <citation type="submission" date="2019-12" db="EMBL/GenBank/DDBJ databases">
        <title>Multi-Generational Helicobacter saguini Isolates.</title>
        <authorList>
            <person name="Mannion A."/>
            <person name="Shen Z."/>
            <person name="Fox J.G."/>
        </authorList>
    </citation>
    <scope>NUCLEOTIDE SEQUENCE [LARGE SCALE GENOMIC DNA]</scope>
    <source>
        <strain evidence="2">16-048</strain>
        <strain evidence="5">16-048 (F4)</strain>
    </source>
</reference>
<dbReference type="InterPro" id="IPR052747">
    <property type="entry name" value="TA_system_RelE_toxin"/>
</dbReference>
<dbReference type="RefSeq" id="WP_034573229.1">
    <property type="nucleotide sequence ID" value="NZ_JRMP02000009.1"/>
</dbReference>
<evidence type="ECO:0000313" key="3">
    <source>
        <dbReference type="EMBL" id="TLD94209.1"/>
    </source>
</evidence>
<organism evidence="3 4">
    <name type="scientific">Helicobacter saguini</name>
    <dbReference type="NCBI Taxonomy" id="1548018"/>
    <lineage>
        <taxon>Bacteria</taxon>
        <taxon>Pseudomonadati</taxon>
        <taxon>Campylobacterota</taxon>
        <taxon>Epsilonproteobacteria</taxon>
        <taxon>Campylobacterales</taxon>
        <taxon>Helicobacteraceae</taxon>
        <taxon>Helicobacter</taxon>
    </lineage>
</organism>
<dbReference type="EMBL" id="QBIU01000001">
    <property type="protein sequence ID" value="MWV69169.1"/>
    <property type="molecule type" value="Genomic_DNA"/>
</dbReference>
<dbReference type="Gene3D" id="3.30.2310.20">
    <property type="entry name" value="RelE-like"/>
    <property type="match status" value="1"/>
</dbReference>
<comment type="caution">
    <text evidence="3">The sequence shown here is derived from an EMBL/GenBank/DDBJ whole genome shotgun (WGS) entry which is preliminary data.</text>
</comment>
<keyword evidence="1" id="KW-1277">Toxin-antitoxin system</keyword>
<sequence>MYEVRVEQKAEKQLDKITKGNPMAARQIRDFVYVLLPTTQNPLSMHNIKKMQGKENTYRWRVGNYRIIGEVYSDILLIKIIKIASRQDAY</sequence>
<keyword evidence="4" id="KW-1185">Reference proteome</keyword>
<dbReference type="Pfam" id="PF05016">
    <property type="entry name" value="ParE_toxin"/>
    <property type="match status" value="1"/>
</dbReference>
<proteinExistence type="predicted"/>
<protein>
    <submittedName>
        <fullName evidence="3">Type II toxin-antitoxin system RelE/ParE family toxin</fullName>
    </submittedName>
</protein>
<dbReference type="AlphaFoldDB" id="A0A347VSH2"/>
<gene>
    <name evidence="2" type="ORF">DCO61_03850</name>
    <name evidence="3" type="ORF">LS64_006850</name>
</gene>
<dbReference type="PANTHER" id="PTHR38813:SF1">
    <property type="entry name" value="TOXIN RELE1-RELATED"/>
    <property type="match status" value="1"/>
</dbReference>
<reference evidence="3" key="3">
    <citation type="submission" date="2018-04" db="EMBL/GenBank/DDBJ databases">
        <authorList>
            <person name="Sheh A."/>
            <person name="Shen Z."/>
            <person name="Mannion A.J."/>
            <person name="Fox J.G."/>
        </authorList>
    </citation>
    <scope>NUCLEOTIDE SEQUENCE</scope>
    <source>
        <strain evidence="3">MIT 97-6194</strain>
    </source>
</reference>
<evidence type="ECO:0000256" key="1">
    <source>
        <dbReference type="ARBA" id="ARBA00022649"/>
    </source>
</evidence>
<dbReference type="OrthoDB" id="5326046at2"/>
<name>A0A347VSH2_9HELI</name>
<dbReference type="Proteomes" id="UP000477070">
    <property type="component" value="Unassembled WGS sequence"/>
</dbReference>
<dbReference type="PANTHER" id="PTHR38813">
    <property type="match status" value="1"/>
</dbReference>
<evidence type="ECO:0000313" key="2">
    <source>
        <dbReference type="EMBL" id="MWV69169.1"/>
    </source>
</evidence>
<accession>A0A347VSH2</accession>
<evidence type="ECO:0000313" key="5">
    <source>
        <dbReference type="Proteomes" id="UP000477070"/>
    </source>
</evidence>
<reference evidence="3 4" key="2">
    <citation type="journal article" date="2016" name="Infect. Immun.">
        <title>Helicobacter saguini, a Novel Helicobacter Isolated from Cotton-Top Tamarins with Ulcerative Colitis, Has Proinflammatory Properties and Induces Typhlocolitis and Dysplasia in Gnotobiotic IL-10-/- Mice.</title>
        <authorList>
            <person name="Shen Z."/>
            <person name="Mannion A."/>
            <person name="Whary M.T."/>
            <person name="Muthupalani S."/>
            <person name="Sheh A."/>
            <person name="Feng Y."/>
            <person name="Gong G."/>
            <person name="Vandamme P."/>
            <person name="Holcombe H.R."/>
            <person name="Paster B.J."/>
            <person name="Fox J.G."/>
        </authorList>
    </citation>
    <scope>NUCLEOTIDE SEQUENCE [LARGE SCALE GENOMIC DNA]</scope>
    <source>
        <strain evidence="3 4">MIT 97-6194</strain>
    </source>
</reference>
<reference evidence="3 4" key="1">
    <citation type="journal article" date="2014" name="Genome Announc.">
        <title>Draft genome sequences of eight enterohepatic helicobacter species isolated from both laboratory and wild rodents.</title>
        <authorList>
            <person name="Sheh A."/>
            <person name="Shen Z."/>
            <person name="Fox J.G."/>
        </authorList>
    </citation>
    <scope>NUCLEOTIDE SEQUENCE [LARGE SCALE GENOMIC DNA]</scope>
    <source>
        <strain evidence="3 4">MIT 97-6194</strain>
    </source>
</reference>
<dbReference type="SUPFAM" id="SSF143011">
    <property type="entry name" value="RelE-like"/>
    <property type="match status" value="1"/>
</dbReference>
<evidence type="ECO:0000313" key="4">
    <source>
        <dbReference type="Proteomes" id="UP000029714"/>
    </source>
</evidence>
<dbReference type="InterPro" id="IPR035093">
    <property type="entry name" value="RelE/ParE_toxin_dom_sf"/>
</dbReference>